<evidence type="ECO:0000313" key="2">
    <source>
        <dbReference type="EMBL" id="MCI3277585.1"/>
    </source>
</evidence>
<evidence type="ECO:0000256" key="1">
    <source>
        <dbReference type="SAM" id="MobiDB-lite"/>
    </source>
</evidence>
<dbReference type="Proteomes" id="UP001165269">
    <property type="component" value="Unassembled WGS sequence"/>
</dbReference>
<sequence>MLNFLRRKPTRPDPVRASAPEPPKPVREPRAFDYTSERCGWGHNIVIHHVAEDGQVRVSGWGDGIEEGDHLLIDYGGQRQRFTVAEIEYHRDPPDMWAATLTPPTKGAN</sequence>
<comment type="caution">
    <text evidence="2">The sequence shown here is derived from an EMBL/GenBank/DDBJ whole genome shotgun (WGS) entry which is preliminary data.</text>
</comment>
<gene>
    <name evidence="2" type="ORF">MQP27_41605</name>
</gene>
<organism evidence="2 3">
    <name type="scientific">Streptomyces cylindrosporus</name>
    <dbReference type="NCBI Taxonomy" id="2927583"/>
    <lineage>
        <taxon>Bacteria</taxon>
        <taxon>Bacillati</taxon>
        <taxon>Actinomycetota</taxon>
        <taxon>Actinomycetes</taxon>
        <taxon>Kitasatosporales</taxon>
        <taxon>Streptomycetaceae</taxon>
        <taxon>Streptomyces</taxon>
    </lineage>
</organism>
<protein>
    <submittedName>
        <fullName evidence="2">Uncharacterized protein</fullName>
    </submittedName>
</protein>
<feature type="region of interest" description="Disordered" evidence="1">
    <location>
        <begin position="1"/>
        <end position="30"/>
    </location>
</feature>
<keyword evidence="3" id="KW-1185">Reference proteome</keyword>
<accession>A0ABS9YM08</accession>
<dbReference type="EMBL" id="JALDAY010000015">
    <property type="protein sequence ID" value="MCI3277585.1"/>
    <property type="molecule type" value="Genomic_DNA"/>
</dbReference>
<dbReference type="RefSeq" id="WP_242775417.1">
    <property type="nucleotide sequence ID" value="NZ_JALDAY010000015.1"/>
</dbReference>
<evidence type="ECO:0000313" key="3">
    <source>
        <dbReference type="Proteomes" id="UP001165269"/>
    </source>
</evidence>
<proteinExistence type="predicted"/>
<reference evidence="2" key="1">
    <citation type="submission" date="2022-03" db="EMBL/GenBank/DDBJ databases">
        <title>Streptomyces 7R015 and 7R016 isolated from Barleria lupulina in Thailand.</title>
        <authorList>
            <person name="Kanchanasin P."/>
            <person name="Phongsopitanun W."/>
            <person name="Tanasupawat S."/>
        </authorList>
    </citation>
    <scope>NUCLEOTIDE SEQUENCE</scope>
    <source>
        <strain evidence="2">7R015</strain>
    </source>
</reference>
<name>A0ABS9YM08_9ACTN</name>